<comment type="caution">
    <text evidence="3">The sequence shown here is derived from an EMBL/GenBank/DDBJ whole genome shotgun (WGS) entry which is preliminary data.</text>
</comment>
<keyword evidence="1" id="KW-1133">Transmembrane helix</keyword>
<dbReference type="PANTHER" id="PTHR23021">
    <property type="entry name" value="SERPENTINE RECEPTOR, CLASS T"/>
    <property type="match status" value="1"/>
</dbReference>
<feature type="transmembrane region" description="Helical" evidence="1">
    <location>
        <begin position="60"/>
        <end position="88"/>
    </location>
</feature>
<dbReference type="SUPFAM" id="SSF81321">
    <property type="entry name" value="Family A G protein-coupled receptor-like"/>
    <property type="match status" value="1"/>
</dbReference>
<evidence type="ECO:0000313" key="4">
    <source>
        <dbReference type="Proteomes" id="UP001303046"/>
    </source>
</evidence>
<dbReference type="Pfam" id="PF10328">
    <property type="entry name" value="7TM_GPCR_Srx"/>
    <property type="match status" value="1"/>
</dbReference>
<dbReference type="InterPro" id="IPR019430">
    <property type="entry name" value="7TM_GPCR_serpentine_rcpt_Srx"/>
</dbReference>
<name>A0ABR1D8M1_NECAM</name>
<dbReference type="EMBL" id="JAVFWL010000004">
    <property type="protein sequence ID" value="KAK6746560.1"/>
    <property type="molecule type" value="Genomic_DNA"/>
</dbReference>
<keyword evidence="1" id="KW-0472">Membrane</keyword>
<dbReference type="InterPro" id="IPR019425">
    <property type="entry name" value="7TM_GPCR_serpentine_rcpt_Srt"/>
</dbReference>
<evidence type="ECO:0000313" key="3">
    <source>
        <dbReference type="EMBL" id="KAK6746560.1"/>
    </source>
</evidence>
<proteinExistence type="predicted"/>
<dbReference type="PANTHER" id="PTHR23021:SF26">
    <property type="entry name" value="SERPENTINE RECEPTOR, CLASS T"/>
    <property type="match status" value="1"/>
</dbReference>
<keyword evidence="1" id="KW-0812">Transmembrane</keyword>
<feature type="transmembrane region" description="Helical" evidence="1">
    <location>
        <begin position="26"/>
        <end position="48"/>
    </location>
</feature>
<evidence type="ECO:0000259" key="2">
    <source>
        <dbReference type="Pfam" id="PF10328"/>
    </source>
</evidence>
<dbReference type="Proteomes" id="UP001303046">
    <property type="component" value="Unassembled WGS sequence"/>
</dbReference>
<feature type="domain" description="7TM GPCR serpentine receptor class x (Srx)" evidence="2">
    <location>
        <begin position="43"/>
        <end position="215"/>
    </location>
</feature>
<feature type="transmembrane region" description="Helical" evidence="1">
    <location>
        <begin position="226"/>
        <end position="245"/>
    </location>
</feature>
<feature type="transmembrane region" description="Helical" evidence="1">
    <location>
        <begin position="108"/>
        <end position="128"/>
    </location>
</feature>
<gene>
    <name evidence="3" type="primary">Necator_chrIV.g13353</name>
    <name evidence="3" type="ORF">RB195_000062</name>
</gene>
<reference evidence="3 4" key="1">
    <citation type="submission" date="2023-08" db="EMBL/GenBank/DDBJ databases">
        <title>A Necator americanus chromosomal reference genome.</title>
        <authorList>
            <person name="Ilik V."/>
            <person name="Petrzelkova K.J."/>
            <person name="Pardy F."/>
            <person name="Fuh T."/>
            <person name="Niatou-Singa F.S."/>
            <person name="Gouil Q."/>
            <person name="Baker L."/>
            <person name="Ritchie M.E."/>
            <person name="Jex A.R."/>
            <person name="Gazzola D."/>
            <person name="Li H."/>
            <person name="Toshio Fujiwara R."/>
            <person name="Zhan B."/>
            <person name="Aroian R.V."/>
            <person name="Pafco B."/>
            <person name="Schwarz E.M."/>
        </authorList>
    </citation>
    <scope>NUCLEOTIDE SEQUENCE [LARGE SCALE GENOMIC DNA]</scope>
    <source>
        <strain evidence="3 4">Aroian</strain>
        <tissue evidence="3">Whole animal</tissue>
    </source>
</reference>
<feature type="transmembrane region" description="Helical" evidence="1">
    <location>
        <begin position="191"/>
        <end position="214"/>
    </location>
</feature>
<evidence type="ECO:0000256" key="1">
    <source>
        <dbReference type="SAM" id="Phobius"/>
    </source>
</evidence>
<feature type="transmembrane region" description="Helical" evidence="1">
    <location>
        <begin position="140"/>
        <end position="157"/>
    </location>
</feature>
<keyword evidence="4" id="KW-1185">Reference proteome</keyword>
<protein>
    <recommendedName>
        <fullName evidence="2">7TM GPCR serpentine receptor class x (Srx) domain-containing protein</fullName>
    </recommendedName>
</protein>
<feature type="transmembrane region" description="Helical" evidence="1">
    <location>
        <begin position="251"/>
        <end position="269"/>
    </location>
</feature>
<organism evidence="3 4">
    <name type="scientific">Necator americanus</name>
    <name type="common">Human hookworm</name>
    <dbReference type="NCBI Taxonomy" id="51031"/>
    <lineage>
        <taxon>Eukaryota</taxon>
        <taxon>Metazoa</taxon>
        <taxon>Ecdysozoa</taxon>
        <taxon>Nematoda</taxon>
        <taxon>Chromadorea</taxon>
        <taxon>Rhabditida</taxon>
        <taxon>Rhabditina</taxon>
        <taxon>Rhabditomorpha</taxon>
        <taxon>Strongyloidea</taxon>
        <taxon>Ancylostomatidae</taxon>
        <taxon>Bunostominae</taxon>
        <taxon>Necator</taxon>
    </lineage>
</organism>
<sequence length="279" mass="31979">MSTGKYNTQREKAELVFSNMTSKTSLTIYGSVNCSAALLFWTVNLLYLKVILKVEAMEKSLYILSIINAIFDMIQLVSHFYSGVVLILGKKHEAEHIDQIFGAFLSSSWMQMTLNITHFTIIRLLIIVSPTAIKKIYKKPLMVILPSTVVFIILLLLEGSPLAAFNFDLKSFSWFFDEERILSNVLDYMDIVLTITYLSVTAVSYSIIAFKLLVNIGGRRETIITMQVLLYCIYTSFTFVFWVFIDPVVVFTPPFLFMSNFLWIIWNGLSPTLEIIFNE</sequence>
<accession>A0ABR1D8M1</accession>